<dbReference type="GO" id="GO:0008422">
    <property type="term" value="F:beta-glucosidase activity"/>
    <property type="evidence" value="ECO:0007669"/>
    <property type="project" value="UniProtKB-EC"/>
</dbReference>
<dbReference type="EMBL" id="KF901046">
    <property type="protein sequence ID" value="AIF16120.1"/>
    <property type="molecule type" value="Genomic_DNA"/>
</dbReference>
<keyword evidence="2 7" id="KW-0378">Hydrolase</keyword>
<evidence type="ECO:0000256" key="3">
    <source>
        <dbReference type="ARBA" id="ARBA00023295"/>
    </source>
</evidence>
<evidence type="ECO:0000256" key="6">
    <source>
        <dbReference type="SAM" id="Phobius"/>
    </source>
</evidence>
<keyword evidence="6" id="KW-0812">Transmembrane</keyword>
<dbReference type="SUPFAM" id="SSF51445">
    <property type="entry name" value="(Trans)glycosidases"/>
    <property type="match status" value="1"/>
</dbReference>
<dbReference type="PANTHER" id="PTHR10353">
    <property type="entry name" value="GLYCOSYL HYDROLASE"/>
    <property type="match status" value="1"/>
</dbReference>
<keyword evidence="6" id="KW-0472">Membrane</keyword>
<feature type="transmembrane region" description="Helical" evidence="6">
    <location>
        <begin position="7"/>
        <end position="24"/>
    </location>
</feature>
<dbReference type="Gene3D" id="3.20.20.80">
    <property type="entry name" value="Glycosidases"/>
    <property type="match status" value="1"/>
</dbReference>
<dbReference type="PRINTS" id="PR00131">
    <property type="entry name" value="GLHYDRLASE1"/>
</dbReference>
<accession>A0A075HLG3</accession>
<proteinExistence type="inferred from homology"/>
<evidence type="ECO:0000256" key="1">
    <source>
        <dbReference type="ARBA" id="ARBA00010838"/>
    </source>
</evidence>
<name>A0A075HLG3_9ARCH</name>
<evidence type="ECO:0000313" key="7">
    <source>
        <dbReference type="EMBL" id="AIF16120.1"/>
    </source>
</evidence>
<dbReference type="PROSITE" id="PS00572">
    <property type="entry name" value="GLYCOSYL_HYDROL_F1_1"/>
    <property type="match status" value="1"/>
</dbReference>
<gene>
    <name evidence="7" type="primary">bglB</name>
</gene>
<keyword evidence="6" id="KW-1133">Transmembrane helix</keyword>
<dbReference type="PANTHER" id="PTHR10353:SF209">
    <property type="entry name" value="GALACTOLIPID GALACTOSYLTRANSFERASE SFR2, CHLOROPLASTIC"/>
    <property type="match status" value="1"/>
</dbReference>
<protein>
    <submittedName>
        <fullName evidence="7">Beta-glucosidase (BglB)</fullName>
        <ecNumber evidence="7">3.2.1.21</ecNumber>
    </submittedName>
</protein>
<dbReference type="Pfam" id="PF00232">
    <property type="entry name" value="Glyco_hydro_1"/>
    <property type="match status" value="1"/>
</dbReference>
<evidence type="ECO:0000256" key="4">
    <source>
        <dbReference type="PROSITE-ProRule" id="PRU10055"/>
    </source>
</evidence>
<feature type="active site" description="Nucleophile" evidence="4">
    <location>
        <position position="385"/>
    </location>
</feature>
<keyword evidence="3 7" id="KW-0326">Glycosidase</keyword>
<dbReference type="InterPro" id="IPR001360">
    <property type="entry name" value="Glyco_hydro_1"/>
</dbReference>
<comment type="similarity">
    <text evidence="1 5">Belongs to the glycosyl hydrolase 1 family.</text>
</comment>
<evidence type="ECO:0000256" key="2">
    <source>
        <dbReference type="ARBA" id="ARBA00022801"/>
    </source>
</evidence>
<dbReference type="AlphaFoldDB" id="A0A075HLG3"/>
<dbReference type="InterPro" id="IPR018120">
    <property type="entry name" value="Glyco_hydro_1_AS"/>
</dbReference>
<dbReference type="GO" id="GO:0005975">
    <property type="term" value="P:carbohydrate metabolic process"/>
    <property type="evidence" value="ECO:0007669"/>
    <property type="project" value="InterPro"/>
</dbReference>
<reference evidence="7" key="1">
    <citation type="journal article" date="2014" name="Genome Biol. Evol.">
        <title>Pangenome evidence for extensive interdomain horizontal transfer affecting lineage core and shell genes in uncultured planktonic thaumarchaeota and euryarchaeota.</title>
        <authorList>
            <person name="Deschamps P."/>
            <person name="Zivanovic Y."/>
            <person name="Moreira D."/>
            <person name="Rodriguez-Valera F."/>
            <person name="Lopez-Garcia P."/>
        </authorList>
    </citation>
    <scope>NUCLEOTIDE SEQUENCE</scope>
</reference>
<dbReference type="EC" id="3.2.1.21" evidence="7"/>
<evidence type="ECO:0000256" key="5">
    <source>
        <dbReference type="RuleBase" id="RU003690"/>
    </source>
</evidence>
<organism evidence="7">
    <name type="scientific">uncultured marine thaumarchaeote KM3_72_F07</name>
    <dbReference type="NCBI Taxonomy" id="1456263"/>
    <lineage>
        <taxon>Archaea</taxon>
        <taxon>Nitrososphaerota</taxon>
        <taxon>environmental samples</taxon>
    </lineage>
</organism>
<dbReference type="InterPro" id="IPR017853">
    <property type="entry name" value="GH"/>
</dbReference>
<sequence length="470" mass="54603">MSFKTKLWLSILAVPVALIFIYVITMQVRHPETRWDWNEIEVNTMDFPSGFQWGVATAAHQVEGNCINNWSRWEKDIKEDGGGRIHNGDISGLACDHWNRYNEDISLIKALGVDVYRFSVEWSKIEPEEGKFDIIALQHYRDVATALITAGITPVVTLHHFTNPLWFEDMSAFEIEDNIKYFIRFSEYVFEGLKDKVHIWCTINEPAVYTSQGYFNGVFPPGKQNPELAGNVMKNLLLAHTSVYKKLKNHEDGKNHQIGIVKNIFPFDPYNRWNPLDWFVSRTLDGVFNQGALDYFQTGEFQFSMPGMDKVTIKNSEGIGALDFIGLNNYSHQRVKSQLNLNNFFRFEFYPEEQMTDMAYPIYPEAIYRSIKRVVNLGVPIIITENGVADKKDSLRSIFIERYLYAVSKAISEGADIRGYYYWSLMDNFEWAEGYEMKFGLYEVDFITQKRSLREGSKRYKDIVSKFSNK</sequence>